<dbReference type="FunFam" id="3.40.50.300:FF:000870">
    <property type="entry name" value="MutS protein homolog 4"/>
    <property type="match status" value="1"/>
</dbReference>
<evidence type="ECO:0000256" key="2">
    <source>
        <dbReference type="ARBA" id="ARBA00022741"/>
    </source>
</evidence>
<feature type="compositionally biased region" description="Polar residues" evidence="6">
    <location>
        <begin position="180"/>
        <end position="193"/>
    </location>
</feature>
<dbReference type="SMR" id="A0A482XAD5"/>
<name>A0A482XAD5_LAOST</name>
<comment type="similarity">
    <text evidence="1">Belongs to the DNA mismatch repair MutS family.</text>
</comment>
<evidence type="ECO:0000259" key="8">
    <source>
        <dbReference type="SMART" id="SM00534"/>
    </source>
</evidence>
<feature type="region of interest" description="Disordered" evidence="6">
    <location>
        <begin position="1225"/>
        <end position="1290"/>
    </location>
</feature>
<sequence length="1290" mass="146370">MFPPTSIQPLDSRNRTAVNEERESFKLCIDKINFPSTFSEKSYSFDDFDNSQRAKSVFGTIENTSGSVRNSLAGCSSYKVPRIIQSNRSNYTNDSFVGDSNIRTFVNSPYHRYNVENRNFTPNEPVFRGMMNSETRDTCLNSSFTNQTRTTLQQDVLDTRKLVYNTPSRSGTTPILCRTPQRNQQTPVFSSSPARDHPYKERFELPENIIFPSPSFSDTKRRKIVSDGMQHCRPSSSSSLHTATRPAEIFRNNEEAYLPEMLKSNTSTISQRISAFSEKDIHMTPKRIDRETTGTFQGGSTDSRVKSIMKDTQEKMSLFTPSDSCRISKTTPVRFKEDEKLNQGNNNNNSGSEITSGFLRTPIVNQFIPDFTCSPEKGVQYTPKPADKSIKGLFPLSFFNDSVKVSNPSSSKSTKESLVNSSDRHRTPKSSSDTQRTPKSSSDRQRTPRSATSEDSSHNTILAVTEGRGLARGEVGIAVMDTKRPQLVLCQISDVQTYINTLTKVQIFNPIEILVPSTFAENSQAESLFSKLNDHFPQVNLTSVQRRYFNEREGLNLVQRLCLEDYSTIELIVKHKFYALAALAALITFIEHSHSMIFSKKSLKIQYQNAEEVMSIDLDTAKRLELVLSTTGDSMHKSLLTVFNYCNTLSGRRFLRANILQPPSNLKVIGKRLECVEELVQDPMLITNLKVELKNFNDVEQLLWLCTQSPTLSVTKAGDMQMNYILLLHMTMKSLPAMQECLRETKSERFCRFKQVLADDRFKLISEHLKTYINEDAKPAKGFMLSQQQRCFAIKPGVNGLLDVARNSYSKLINQTTDLVKTLSEEYDLPLKWHSSFSKGIHIVLNTSKNKQFKIKDMPPVFIQVNRTRQNITCTTENLLVLNQRMKSCLQEIQLMGNVILNELVQEIQKDIGCIYKLCEVIAELDMLVCFGVLSSSSDFVSPIFGSRLELKSSRHPILDVVSSSRPVGNDVSASNEKNFHVITGPNMGGKSIYIRQIALLQIMAQMGCFVPADYAEFRVMDCILSRIGFDDSIEHNASTFTMEMRQISYILQVLETDRRCLVIVDELCRGTSSEEGVAIAWAVCERLAQSNAFTYVTTHFQLLTTMQNTHANVSNWHFEAEELSDERLRFTHKLLPGVSTVANYGIKLARMVVLPEAVMNDIILLKNKLKQDYQGMMIDTVQERPRDELVETIATKIVNDIVLAKSKEEIIVELKGIMISSHEDRNNTNNVEEPTDIDIREAESEQIYDQMESTRERNEDSSVNFNQNRESQSSDCVEQCVEEDAQENR</sequence>
<feature type="region of interest" description="Disordered" evidence="6">
    <location>
        <begin position="169"/>
        <end position="196"/>
    </location>
</feature>
<keyword evidence="3" id="KW-0067">ATP-binding</keyword>
<evidence type="ECO:0000313" key="9">
    <source>
        <dbReference type="EMBL" id="RZF42657.1"/>
    </source>
</evidence>
<dbReference type="Gene3D" id="1.10.1420.10">
    <property type="match status" value="2"/>
</dbReference>
<dbReference type="InterPro" id="IPR007860">
    <property type="entry name" value="DNA_mmatch_repair_MutS_con_dom"/>
</dbReference>
<dbReference type="InterPro" id="IPR007696">
    <property type="entry name" value="DNA_mismatch_repair_MutS_core"/>
</dbReference>
<dbReference type="PANTHER" id="PTHR11361">
    <property type="entry name" value="DNA MISMATCH REPAIR PROTEIN MUTS FAMILY MEMBER"/>
    <property type="match status" value="1"/>
</dbReference>
<dbReference type="InterPro" id="IPR036187">
    <property type="entry name" value="DNA_mismatch_repair_MutS_sf"/>
</dbReference>
<dbReference type="GO" id="GO:0007131">
    <property type="term" value="P:reciprocal meiotic recombination"/>
    <property type="evidence" value="ECO:0007669"/>
    <property type="project" value="TreeGrafter"/>
</dbReference>
<dbReference type="PANTHER" id="PTHR11361:SF21">
    <property type="entry name" value="MUTS PROTEIN HOMOLOG 4"/>
    <property type="match status" value="1"/>
</dbReference>
<dbReference type="SUPFAM" id="SSF53150">
    <property type="entry name" value="DNA repair protein MutS, domain II"/>
    <property type="match status" value="1"/>
</dbReference>
<evidence type="ECO:0000259" key="7">
    <source>
        <dbReference type="SMART" id="SM00533"/>
    </source>
</evidence>
<dbReference type="SMART" id="SM00533">
    <property type="entry name" value="MUTSd"/>
    <property type="match status" value="1"/>
</dbReference>
<dbReference type="SUPFAM" id="SSF48334">
    <property type="entry name" value="DNA repair protein MutS, domain III"/>
    <property type="match status" value="1"/>
</dbReference>
<feature type="compositionally biased region" description="Acidic residues" evidence="6">
    <location>
        <begin position="1281"/>
        <end position="1290"/>
    </location>
</feature>
<feature type="domain" description="DNA mismatch repair protein MutS core" evidence="7">
    <location>
        <begin position="634"/>
        <end position="962"/>
    </location>
</feature>
<dbReference type="SUPFAM" id="SSF52540">
    <property type="entry name" value="P-loop containing nucleoside triphosphate hydrolases"/>
    <property type="match status" value="1"/>
</dbReference>
<reference evidence="9 10" key="1">
    <citation type="journal article" date="2017" name="Gigascience">
        <title>Genome sequence of the small brown planthopper, Laodelphax striatellus.</title>
        <authorList>
            <person name="Zhu J."/>
            <person name="Jiang F."/>
            <person name="Wang X."/>
            <person name="Yang P."/>
            <person name="Bao Y."/>
            <person name="Zhao W."/>
            <person name="Wang W."/>
            <person name="Lu H."/>
            <person name="Wang Q."/>
            <person name="Cui N."/>
            <person name="Li J."/>
            <person name="Chen X."/>
            <person name="Luo L."/>
            <person name="Yu J."/>
            <person name="Kang L."/>
            <person name="Cui F."/>
        </authorList>
    </citation>
    <scope>NUCLEOTIDE SEQUENCE [LARGE SCALE GENOMIC DNA]</scope>
    <source>
        <strain evidence="9">Lst14</strain>
    </source>
</reference>
<dbReference type="Gene3D" id="3.40.50.300">
    <property type="entry name" value="P-loop containing nucleotide triphosphate hydrolases"/>
    <property type="match status" value="1"/>
</dbReference>
<evidence type="ECO:0000256" key="5">
    <source>
        <dbReference type="ARBA" id="ARBA00023254"/>
    </source>
</evidence>
<keyword evidence="5" id="KW-0469">Meiosis</keyword>
<dbReference type="Gene3D" id="3.30.420.110">
    <property type="entry name" value="MutS, connector domain"/>
    <property type="match status" value="1"/>
</dbReference>
<protein>
    <recommendedName>
        <fullName evidence="11">DNA mismatch repair proteins mutS family domain-containing protein</fullName>
    </recommendedName>
</protein>
<dbReference type="Pfam" id="PF05192">
    <property type="entry name" value="MutS_III"/>
    <property type="match status" value="1"/>
</dbReference>
<dbReference type="GO" id="GO:0005634">
    <property type="term" value="C:nucleus"/>
    <property type="evidence" value="ECO:0007669"/>
    <property type="project" value="TreeGrafter"/>
</dbReference>
<feature type="region of interest" description="Disordered" evidence="6">
    <location>
        <begin position="404"/>
        <end position="465"/>
    </location>
</feature>
<gene>
    <name evidence="9" type="ORF">LSTR_LSTR001452</name>
</gene>
<feature type="domain" description="DNA mismatch repair proteins mutS family" evidence="8">
    <location>
        <begin position="978"/>
        <end position="1171"/>
    </location>
</feature>
<evidence type="ECO:0000256" key="6">
    <source>
        <dbReference type="SAM" id="MobiDB-lite"/>
    </source>
</evidence>
<dbReference type="CDD" id="cd03243">
    <property type="entry name" value="ABC_MutS_homologs"/>
    <property type="match status" value="1"/>
</dbReference>
<evidence type="ECO:0000256" key="4">
    <source>
        <dbReference type="ARBA" id="ARBA00023125"/>
    </source>
</evidence>
<dbReference type="GO" id="GO:0006298">
    <property type="term" value="P:mismatch repair"/>
    <property type="evidence" value="ECO:0007669"/>
    <property type="project" value="InterPro"/>
</dbReference>
<evidence type="ECO:0000313" key="10">
    <source>
        <dbReference type="Proteomes" id="UP000291343"/>
    </source>
</evidence>
<dbReference type="SMART" id="SM00534">
    <property type="entry name" value="MUTSac"/>
    <property type="match status" value="1"/>
</dbReference>
<evidence type="ECO:0000256" key="1">
    <source>
        <dbReference type="ARBA" id="ARBA00006271"/>
    </source>
</evidence>
<evidence type="ECO:0008006" key="11">
    <source>
        <dbReference type="Google" id="ProtNLM"/>
    </source>
</evidence>
<dbReference type="GO" id="GO:0140664">
    <property type="term" value="F:ATP-dependent DNA damage sensor activity"/>
    <property type="evidence" value="ECO:0007669"/>
    <property type="project" value="InterPro"/>
</dbReference>
<feature type="compositionally biased region" description="Low complexity" evidence="6">
    <location>
        <begin position="342"/>
        <end position="352"/>
    </location>
</feature>
<dbReference type="GO" id="GO:0005524">
    <property type="term" value="F:ATP binding"/>
    <property type="evidence" value="ECO:0007669"/>
    <property type="project" value="UniProtKB-KW"/>
</dbReference>
<feature type="compositionally biased region" description="Polar residues" evidence="6">
    <location>
        <begin position="448"/>
        <end position="462"/>
    </location>
</feature>
<feature type="compositionally biased region" description="Polar residues" evidence="6">
    <location>
        <begin position="429"/>
        <end position="440"/>
    </location>
</feature>
<dbReference type="EMBL" id="QKKF02014716">
    <property type="protein sequence ID" value="RZF42657.1"/>
    <property type="molecule type" value="Genomic_DNA"/>
</dbReference>
<dbReference type="InterPro" id="IPR036678">
    <property type="entry name" value="MutS_con_dom_sf"/>
</dbReference>
<organism evidence="9 10">
    <name type="scientific">Laodelphax striatellus</name>
    <name type="common">Small brown planthopper</name>
    <name type="synonym">Delphax striatella</name>
    <dbReference type="NCBI Taxonomy" id="195883"/>
    <lineage>
        <taxon>Eukaryota</taxon>
        <taxon>Metazoa</taxon>
        <taxon>Ecdysozoa</taxon>
        <taxon>Arthropoda</taxon>
        <taxon>Hexapoda</taxon>
        <taxon>Insecta</taxon>
        <taxon>Pterygota</taxon>
        <taxon>Neoptera</taxon>
        <taxon>Paraneoptera</taxon>
        <taxon>Hemiptera</taxon>
        <taxon>Auchenorrhyncha</taxon>
        <taxon>Fulgoroidea</taxon>
        <taxon>Delphacidae</taxon>
        <taxon>Criomorphinae</taxon>
        <taxon>Laodelphax</taxon>
    </lineage>
</organism>
<feature type="compositionally biased region" description="Low complexity" evidence="6">
    <location>
        <begin position="404"/>
        <end position="421"/>
    </location>
</feature>
<keyword evidence="4" id="KW-0238">DNA-binding</keyword>
<feature type="region of interest" description="Disordered" evidence="6">
    <location>
        <begin position="334"/>
        <end position="354"/>
    </location>
</feature>
<dbReference type="Pfam" id="PF00488">
    <property type="entry name" value="MutS_V"/>
    <property type="match status" value="1"/>
</dbReference>
<accession>A0A482XAD5</accession>
<dbReference type="InterPro" id="IPR000432">
    <property type="entry name" value="DNA_mismatch_repair_MutS_C"/>
</dbReference>
<dbReference type="InterPro" id="IPR027417">
    <property type="entry name" value="P-loop_NTPase"/>
</dbReference>
<comment type="caution">
    <text evidence="9">The sequence shown here is derived from an EMBL/GenBank/DDBJ whole genome shotgun (WGS) entry which is preliminary data.</text>
</comment>
<dbReference type="FunFam" id="3.30.420.110:FF:000003">
    <property type="entry name" value="mutS protein homolog 4"/>
    <property type="match status" value="1"/>
</dbReference>
<dbReference type="Proteomes" id="UP000291343">
    <property type="component" value="Unassembled WGS sequence"/>
</dbReference>
<dbReference type="OrthoDB" id="10252754at2759"/>
<feature type="compositionally biased region" description="Polar residues" evidence="6">
    <location>
        <begin position="1262"/>
        <end position="1277"/>
    </location>
</feature>
<keyword evidence="10" id="KW-1185">Reference proteome</keyword>
<dbReference type="InterPro" id="IPR045076">
    <property type="entry name" value="MutS"/>
</dbReference>
<dbReference type="Pfam" id="PF05188">
    <property type="entry name" value="MutS_II"/>
    <property type="match status" value="1"/>
</dbReference>
<dbReference type="InParanoid" id="A0A482XAD5"/>
<evidence type="ECO:0000256" key="3">
    <source>
        <dbReference type="ARBA" id="ARBA00022840"/>
    </source>
</evidence>
<keyword evidence="2" id="KW-0547">Nucleotide-binding</keyword>
<dbReference type="STRING" id="195883.A0A482XAD5"/>
<proteinExistence type="inferred from homology"/>
<dbReference type="GO" id="GO:0030983">
    <property type="term" value="F:mismatched DNA binding"/>
    <property type="evidence" value="ECO:0007669"/>
    <property type="project" value="InterPro"/>
</dbReference>